<sequence length="135" mass="13902">MVFIESQSGDVVKWEAEMQAIERLVFSLAQKISTGAVPATEAVEKGEPKDEQTIITMDQKVAAAVAAVEQEDEITVPFTGAAVGKSMNVSEVVVDDGVNAVGGGRAGVEIEVTVGASSTGRAEAVFQEGVGAFDG</sequence>
<accession>A0A4U7AQA0</accession>
<proteinExistence type="predicted"/>
<dbReference type="AlphaFoldDB" id="A0A4U7AQA0"/>
<gene>
    <name evidence="1" type="ORF">C1H76_7434</name>
</gene>
<dbReference type="EMBL" id="PTQR01000090">
    <property type="protein sequence ID" value="TKX20358.1"/>
    <property type="molecule type" value="Genomic_DNA"/>
</dbReference>
<evidence type="ECO:0000313" key="1">
    <source>
        <dbReference type="EMBL" id="TKX20358.1"/>
    </source>
</evidence>
<organism evidence="1 2">
    <name type="scientific">Elsinoe australis</name>
    <dbReference type="NCBI Taxonomy" id="40998"/>
    <lineage>
        <taxon>Eukaryota</taxon>
        <taxon>Fungi</taxon>
        <taxon>Dikarya</taxon>
        <taxon>Ascomycota</taxon>
        <taxon>Pezizomycotina</taxon>
        <taxon>Dothideomycetes</taxon>
        <taxon>Dothideomycetidae</taxon>
        <taxon>Myriangiales</taxon>
        <taxon>Elsinoaceae</taxon>
        <taxon>Elsinoe</taxon>
    </lineage>
</organism>
<dbReference type="Proteomes" id="UP000308133">
    <property type="component" value="Unassembled WGS sequence"/>
</dbReference>
<evidence type="ECO:0000313" key="2">
    <source>
        <dbReference type="Proteomes" id="UP000308133"/>
    </source>
</evidence>
<comment type="caution">
    <text evidence="1">The sequence shown here is derived from an EMBL/GenBank/DDBJ whole genome shotgun (WGS) entry which is preliminary data.</text>
</comment>
<protein>
    <submittedName>
        <fullName evidence="1">Uncharacterized protein</fullName>
    </submittedName>
</protein>
<reference evidence="1 2" key="1">
    <citation type="submission" date="2018-02" db="EMBL/GenBank/DDBJ databases">
        <title>Draft genome sequences of Elsinoe sp., causing black scab on jojoba.</title>
        <authorList>
            <person name="Stodart B."/>
            <person name="Jeffress S."/>
            <person name="Ash G."/>
            <person name="Arun Chinnappa K."/>
        </authorList>
    </citation>
    <scope>NUCLEOTIDE SEQUENCE [LARGE SCALE GENOMIC DNA]</scope>
    <source>
        <strain evidence="1 2">Hillstone_2</strain>
    </source>
</reference>
<name>A0A4U7AQA0_9PEZI</name>